<dbReference type="Proteomes" id="UP000182841">
    <property type="component" value="Unassembled WGS sequence"/>
</dbReference>
<dbReference type="Gene3D" id="1.10.630.10">
    <property type="entry name" value="Cytochrome P450"/>
    <property type="match status" value="1"/>
</dbReference>
<evidence type="ECO:0000313" key="4">
    <source>
        <dbReference type="Proteomes" id="UP000182841"/>
    </source>
</evidence>
<feature type="region of interest" description="Disordered" evidence="2">
    <location>
        <begin position="417"/>
        <end position="437"/>
    </location>
</feature>
<dbReference type="GO" id="GO:0005506">
    <property type="term" value="F:iron ion binding"/>
    <property type="evidence" value="ECO:0007669"/>
    <property type="project" value="InterPro"/>
</dbReference>
<gene>
    <name evidence="3" type="ORF">SAMN05421870_114133</name>
</gene>
<dbReference type="SUPFAM" id="SSF48264">
    <property type="entry name" value="Cytochrome P450"/>
    <property type="match status" value="1"/>
</dbReference>
<dbReference type="GO" id="GO:0004497">
    <property type="term" value="F:monooxygenase activity"/>
    <property type="evidence" value="ECO:0007669"/>
    <property type="project" value="InterPro"/>
</dbReference>
<dbReference type="OrthoDB" id="4133219at2"/>
<evidence type="ECO:0000313" key="3">
    <source>
        <dbReference type="EMBL" id="SES27512.1"/>
    </source>
</evidence>
<dbReference type="InterPro" id="IPR036396">
    <property type="entry name" value="Cyt_P450_sf"/>
</dbReference>
<name>A0A1H9W0T9_9ACTN</name>
<dbReference type="STRING" id="943816.AN217_04820"/>
<accession>A0A1H9W0T9</accession>
<comment type="similarity">
    <text evidence="1">Belongs to the cytochrome P450 family.</text>
</comment>
<dbReference type="EMBL" id="FOGO01000014">
    <property type="protein sequence ID" value="SES27512.1"/>
    <property type="molecule type" value="Genomic_DNA"/>
</dbReference>
<dbReference type="GO" id="GO:0020037">
    <property type="term" value="F:heme binding"/>
    <property type="evidence" value="ECO:0007669"/>
    <property type="project" value="InterPro"/>
</dbReference>
<dbReference type="PRINTS" id="PR00359">
    <property type="entry name" value="BP450"/>
</dbReference>
<feature type="compositionally biased region" description="Low complexity" evidence="2">
    <location>
        <begin position="1"/>
        <end position="14"/>
    </location>
</feature>
<dbReference type="GO" id="GO:0016705">
    <property type="term" value="F:oxidoreductase activity, acting on paired donors, with incorporation or reduction of molecular oxygen"/>
    <property type="evidence" value="ECO:0007669"/>
    <property type="project" value="InterPro"/>
</dbReference>
<evidence type="ECO:0000256" key="1">
    <source>
        <dbReference type="ARBA" id="ARBA00010617"/>
    </source>
</evidence>
<dbReference type="RefSeq" id="WP_079172078.1">
    <property type="nucleotide sequence ID" value="NZ_FOGO01000014.1"/>
</dbReference>
<dbReference type="InterPro" id="IPR002397">
    <property type="entry name" value="Cyt_P450_B"/>
</dbReference>
<dbReference type="AlphaFoldDB" id="A0A1H9W0T9"/>
<reference evidence="4" key="1">
    <citation type="submission" date="2016-10" db="EMBL/GenBank/DDBJ databases">
        <authorList>
            <person name="Varghese N."/>
            <person name="Submissions S."/>
        </authorList>
    </citation>
    <scope>NUCLEOTIDE SEQUENCE [LARGE SCALE GENOMIC DNA]</scope>
    <source>
        <strain evidence="4">CGMCC 4.6825</strain>
    </source>
</reference>
<protein>
    <submittedName>
        <fullName evidence="3">Cytochrome P450</fullName>
    </submittedName>
</protein>
<feature type="region of interest" description="Disordered" evidence="2">
    <location>
        <begin position="1"/>
        <end position="26"/>
    </location>
</feature>
<evidence type="ECO:0000256" key="2">
    <source>
        <dbReference type="SAM" id="MobiDB-lite"/>
    </source>
</evidence>
<dbReference type="PANTHER" id="PTHR46696">
    <property type="entry name" value="P450, PUTATIVE (EUROFUNG)-RELATED"/>
    <property type="match status" value="1"/>
</dbReference>
<feature type="compositionally biased region" description="Basic residues" evidence="2">
    <location>
        <begin position="428"/>
        <end position="437"/>
    </location>
</feature>
<keyword evidence="4" id="KW-1185">Reference proteome</keyword>
<dbReference type="PANTHER" id="PTHR46696:SF1">
    <property type="entry name" value="CYTOCHROME P450 YJIB-RELATED"/>
    <property type="match status" value="1"/>
</dbReference>
<proteinExistence type="inferred from homology"/>
<organism evidence="3 4">
    <name type="scientific">Streptomyces qinglanensis</name>
    <dbReference type="NCBI Taxonomy" id="943816"/>
    <lineage>
        <taxon>Bacteria</taxon>
        <taxon>Bacillati</taxon>
        <taxon>Actinomycetota</taxon>
        <taxon>Actinomycetes</taxon>
        <taxon>Kitasatosporales</taxon>
        <taxon>Streptomycetaceae</taxon>
        <taxon>Streptomyces</taxon>
    </lineage>
</organism>
<sequence>MSTVPAPGQQSSGQMPPPLSRPNHEVTPLYGEEFAADPYAVYDRLRKYGALAPVEIAPGVGAMLVIDYRAALDLLHDPATWSKDSSIWLNNVPEDSAVMPMLRGRPNALFTDGETHARYRKVIADSFGRQEPHEMRRNVQEVADSLIASFAADGEADLIGQFARVLPLLYFNRAFGLPDEESELLIQGIMGMFDGKTPEEAAAADAAYTRYVTELTQLKQREPGQDLTSWFMQHPAMLSAEEIVHQIVLTLGASYEPLSNLIGNALSRMLVDDRYYGNLSGGALTARDALHDVLRNEPPMANYSAHYPRRDVYFHGVWLRAGQLVLVSYAAASTQSGRSAPGESTGAAGSGGGAHLAWAAGPHACPAQQPALLIATTAIERLTAWLSDIELTVPYDKLAWRPGPFQRGLVSLPARFSPVSPDSAGGKPWKRSSRQSG</sequence>